<feature type="region of interest" description="Disordered" evidence="1">
    <location>
        <begin position="1"/>
        <end position="39"/>
    </location>
</feature>
<dbReference type="EMBL" id="DF237018">
    <property type="protein sequence ID" value="GAQ81035.1"/>
    <property type="molecule type" value="Genomic_DNA"/>
</dbReference>
<feature type="compositionally biased region" description="Polar residues" evidence="1">
    <location>
        <begin position="1"/>
        <end position="11"/>
    </location>
</feature>
<gene>
    <name evidence="2" type="ORF">KFL_000690155</name>
</gene>
<protein>
    <submittedName>
        <fullName evidence="2">Uncharacterized protein</fullName>
    </submittedName>
</protein>
<evidence type="ECO:0000313" key="3">
    <source>
        <dbReference type="Proteomes" id="UP000054558"/>
    </source>
</evidence>
<proteinExistence type="predicted"/>
<dbReference type="Proteomes" id="UP000054558">
    <property type="component" value="Unassembled WGS sequence"/>
</dbReference>
<keyword evidence="3" id="KW-1185">Reference proteome</keyword>
<sequence>MEAGGSQNSETGNGGAVKPLQPKVRRSSVSSLSGTEIEQRMTEKGAVELDLLRPESSAWLKGIFKQIRSGDLETRFCALWRFKDVFNNMAVAKGSGQITRFAAYMLEQGILEEGVYFAKPVTAGEFAARGLESEVPSDRHEYDKKPALGILLQLSVWSKQARSTICSRTVFLRRVLRDCMARSEFAQEMIERVVVTSRTLLQDETCNLVVLFDELLDVSFRALLR</sequence>
<evidence type="ECO:0000313" key="2">
    <source>
        <dbReference type="EMBL" id="GAQ81035.1"/>
    </source>
</evidence>
<organism evidence="2 3">
    <name type="scientific">Klebsormidium nitens</name>
    <name type="common">Green alga</name>
    <name type="synonym">Ulothrix nitens</name>
    <dbReference type="NCBI Taxonomy" id="105231"/>
    <lineage>
        <taxon>Eukaryota</taxon>
        <taxon>Viridiplantae</taxon>
        <taxon>Streptophyta</taxon>
        <taxon>Klebsormidiophyceae</taxon>
        <taxon>Klebsormidiales</taxon>
        <taxon>Klebsormidiaceae</taxon>
        <taxon>Klebsormidium</taxon>
    </lineage>
</organism>
<reference evidence="2 3" key="1">
    <citation type="journal article" date="2014" name="Nat. Commun.">
        <title>Klebsormidium flaccidum genome reveals primary factors for plant terrestrial adaptation.</title>
        <authorList>
            <person name="Hori K."/>
            <person name="Maruyama F."/>
            <person name="Fujisawa T."/>
            <person name="Togashi T."/>
            <person name="Yamamoto N."/>
            <person name="Seo M."/>
            <person name="Sato S."/>
            <person name="Yamada T."/>
            <person name="Mori H."/>
            <person name="Tajima N."/>
            <person name="Moriyama T."/>
            <person name="Ikeuchi M."/>
            <person name="Watanabe M."/>
            <person name="Wada H."/>
            <person name="Kobayashi K."/>
            <person name="Saito M."/>
            <person name="Masuda T."/>
            <person name="Sasaki-Sekimoto Y."/>
            <person name="Mashiguchi K."/>
            <person name="Awai K."/>
            <person name="Shimojima M."/>
            <person name="Masuda S."/>
            <person name="Iwai M."/>
            <person name="Nobusawa T."/>
            <person name="Narise T."/>
            <person name="Kondo S."/>
            <person name="Saito H."/>
            <person name="Sato R."/>
            <person name="Murakawa M."/>
            <person name="Ihara Y."/>
            <person name="Oshima-Yamada Y."/>
            <person name="Ohtaka K."/>
            <person name="Satoh M."/>
            <person name="Sonobe K."/>
            <person name="Ishii M."/>
            <person name="Ohtani R."/>
            <person name="Kanamori-Sato M."/>
            <person name="Honoki R."/>
            <person name="Miyazaki D."/>
            <person name="Mochizuki H."/>
            <person name="Umetsu J."/>
            <person name="Higashi K."/>
            <person name="Shibata D."/>
            <person name="Kamiya Y."/>
            <person name="Sato N."/>
            <person name="Nakamura Y."/>
            <person name="Tabata S."/>
            <person name="Ida S."/>
            <person name="Kurokawa K."/>
            <person name="Ohta H."/>
        </authorList>
    </citation>
    <scope>NUCLEOTIDE SEQUENCE [LARGE SCALE GENOMIC DNA]</scope>
    <source>
        <strain evidence="2 3">NIES-2285</strain>
    </source>
</reference>
<feature type="compositionally biased region" description="Polar residues" evidence="1">
    <location>
        <begin position="27"/>
        <end position="36"/>
    </location>
</feature>
<name>A0A1Y1HQX0_KLENI</name>
<dbReference type="AlphaFoldDB" id="A0A1Y1HQX0"/>
<accession>A0A1Y1HQX0</accession>
<evidence type="ECO:0000256" key="1">
    <source>
        <dbReference type="SAM" id="MobiDB-lite"/>
    </source>
</evidence>